<comment type="caution">
    <text evidence="1">The sequence shown here is derived from an EMBL/GenBank/DDBJ whole genome shotgun (WGS) entry which is preliminary data.</text>
</comment>
<reference evidence="1" key="1">
    <citation type="journal article" date="2020" name="bioRxiv">
        <title>Hybrid origin of Populus tomentosa Carr. identified through genome sequencing and phylogenomic analysis.</title>
        <authorList>
            <person name="An X."/>
            <person name="Gao K."/>
            <person name="Chen Z."/>
            <person name="Li J."/>
            <person name="Yang X."/>
            <person name="Yang X."/>
            <person name="Zhou J."/>
            <person name="Guo T."/>
            <person name="Zhao T."/>
            <person name="Huang S."/>
            <person name="Miao D."/>
            <person name="Khan W.U."/>
            <person name="Rao P."/>
            <person name="Ye M."/>
            <person name="Lei B."/>
            <person name="Liao W."/>
            <person name="Wang J."/>
            <person name="Ji L."/>
            <person name="Li Y."/>
            <person name="Guo B."/>
            <person name="Mustafa N.S."/>
            <person name="Li S."/>
            <person name="Yun Q."/>
            <person name="Keller S.R."/>
            <person name="Mao J."/>
            <person name="Zhang R."/>
            <person name="Strauss S.H."/>
        </authorList>
    </citation>
    <scope>NUCLEOTIDE SEQUENCE</scope>
    <source>
        <strain evidence="1">GM15</strain>
        <tissue evidence="1">Leaf</tissue>
    </source>
</reference>
<dbReference type="InterPro" id="IPR012876">
    <property type="entry name" value="DUF1677_pln"/>
</dbReference>
<evidence type="ECO:0000313" key="1">
    <source>
        <dbReference type="EMBL" id="KAG6752830.1"/>
    </source>
</evidence>
<evidence type="ECO:0000313" key="2">
    <source>
        <dbReference type="Proteomes" id="UP000886885"/>
    </source>
</evidence>
<dbReference type="AlphaFoldDB" id="A0A8X7YXF5"/>
<gene>
    <name evidence="1" type="ORF">POTOM_042869</name>
</gene>
<organism evidence="1 2">
    <name type="scientific">Populus tomentosa</name>
    <name type="common">Chinese white poplar</name>
    <dbReference type="NCBI Taxonomy" id="118781"/>
    <lineage>
        <taxon>Eukaryota</taxon>
        <taxon>Viridiplantae</taxon>
        <taxon>Streptophyta</taxon>
        <taxon>Embryophyta</taxon>
        <taxon>Tracheophyta</taxon>
        <taxon>Spermatophyta</taxon>
        <taxon>Magnoliopsida</taxon>
        <taxon>eudicotyledons</taxon>
        <taxon>Gunneridae</taxon>
        <taxon>Pentapetalae</taxon>
        <taxon>rosids</taxon>
        <taxon>fabids</taxon>
        <taxon>Malpighiales</taxon>
        <taxon>Salicaceae</taxon>
        <taxon>Saliceae</taxon>
        <taxon>Populus</taxon>
    </lineage>
</organism>
<accession>A0A8X7YXF5</accession>
<sequence length="83" mass="9239">MDKKAELIEASREGWGRQTASGEVVERAECGHCGTWEECAMEYTGWFQERFGGCGLCEEAIKDDQARLLDFDGACENAEGRVD</sequence>
<keyword evidence="2" id="KW-1185">Reference proteome</keyword>
<dbReference type="Pfam" id="PF07911">
    <property type="entry name" value="DUF1677"/>
    <property type="match status" value="1"/>
</dbReference>
<name>A0A8X7YXF5_POPTO</name>
<dbReference type="EMBL" id="JAAWWB010000024">
    <property type="protein sequence ID" value="KAG6752830.1"/>
    <property type="molecule type" value="Genomic_DNA"/>
</dbReference>
<proteinExistence type="predicted"/>
<dbReference type="OrthoDB" id="1531514at2759"/>
<dbReference type="Proteomes" id="UP000886885">
    <property type="component" value="Chromosome 12D"/>
</dbReference>
<protein>
    <submittedName>
        <fullName evidence="1">Uncharacterized protein</fullName>
    </submittedName>
</protein>